<dbReference type="EC" id="2.5.1.25" evidence="1"/>
<evidence type="ECO:0000256" key="4">
    <source>
        <dbReference type="ARBA" id="ARBA00022694"/>
    </source>
</evidence>
<dbReference type="GO" id="GO:0008033">
    <property type="term" value="P:tRNA processing"/>
    <property type="evidence" value="ECO:0007669"/>
    <property type="project" value="UniProtKB-KW"/>
</dbReference>
<evidence type="ECO:0000256" key="3">
    <source>
        <dbReference type="ARBA" id="ARBA00022691"/>
    </source>
</evidence>
<dbReference type="GO" id="GO:0016432">
    <property type="term" value="F:tRNA-uridine aminocarboxypropyltransferase activity"/>
    <property type="evidence" value="ECO:0007669"/>
    <property type="project" value="UniProtKB-EC"/>
</dbReference>
<proteinExistence type="predicted"/>
<dbReference type="EMBL" id="UOFF01000069">
    <property type="protein sequence ID" value="VAW54869.1"/>
    <property type="molecule type" value="Genomic_DNA"/>
</dbReference>
<name>A0A3B0X028_9ZZZZ</name>
<evidence type="ECO:0000256" key="1">
    <source>
        <dbReference type="ARBA" id="ARBA00012386"/>
    </source>
</evidence>
<keyword evidence="2" id="KW-0808">Transferase</keyword>
<gene>
    <name evidence="6" type="ORF">MNBD_GAMMA07-611</name>
</gene>
<dbReference type="PANTHER" id="PTHR21392">
    <property type="entry name" value="TRNA-URIDINE AMINOCARBOXYPROPYLTRANSFERASE 2"/>
    <property type="match status" value="1"/>
</dbReference>
<protein>
    <recommendedName>
        <fullName evidence="1">tRNA-uridine aminocarboxypropyltransferase</fullName>
        <ecNumber evidence="1">2.5.1.25</ecNumber>
    </recommendedName>
</protein>
<dbReference type="InterPro" id="IPR005636">
    <property type="entry name" value="DTW"/>
</dbReference>
<keyword evidence="4" id="KW-0819">tRNA processing</keyword>
<dbReference type="InterPro" id="IPR039262">
    <property type="entry name" value="DTWD2/TAPT"/>
</dbReference>
<sequence>MQFFLLTHEREHVKKTNTGQLIRHCLPNTYFTIWQRAQPDKKLLTLIEAGNIALVYPANNTQPNNTINEFENFILIDSTWQEARKIYNRSPYLHGLPHLQISPRTTSQYKLRRNQVSGGLCTAECAIELLHAKAHVEAANNLDALFKSFMTK</sequence>
<reference evidence="6" key="1">
    <citation type="submission" date="2018-06" db="EMBL/GenBank/DDBJ databases">
        <authorList>
            <person name="Zhirakovskaya E."/>
        </authorList>
    </citation>
    <scope>NUCLEOTIDE SEQUENCE</scope>
</reference>
<dbReference type="PANTHER" id="PTHR21392:SF1">
    <property type="entry name" value="TRNA-URIDINE AMINOCARBOXYPROPYLTRANSFERASE"/>
    <property type="match status" value="1"/>
</dbReference>
<evidence type="ECO:0000313" key="6">
    <source>
        <dbReference type="EMBL" id="VAW54869.1"/>
    </source>
</evidence>
<dbReference type="Pfam" id="PF03942">
    <property type="entry name" value="DTW"/>
    <property type="match status" value="1"/>
</dbReference>
<accession>A0A3B0X028</accession>
<dbReference type="SMART" id="SM01144">
    <property type="entry name" value="DTW"/>
    <property type="match status" value="1"/>
</dbReference>
<dbReference type="AlphaFoldDB" id="A0A3B0X028"/>
<organism evidence="6">
    <name type="scientific">hydrothermal vent metagenome</name>
    <dbReference type="NCBI Taxonomy" id="652676"/>
    <lineage>
        <taxon>unclassified sequences</taxon>
        <taxon>metagenomes</taxon>
        <taxon>ecological metagenomes</taxon>
    </lineage>
</organism>
<keyword evidence="3" id="KW-0949">S-adenosyl-L-methionine</keyword>
<evidence type="ECO:0000259" key="5">
    <source>
        <dbReference type="SMART" id="SM01144"/>
    </source>
</evidence>
<evidence type="ECO:0000256" key="2">
    <source>
        <dbReference type="ARBA" id="ARBA00022679"/>
    </source>
</evidence>
<feature type="domain" description="DTW" evidence="5">
    <location>
        <begin position="1"/>
        <end position="151"/>
    </location>
</feature>